<evidence type="ECO:0000313" key="2">
    <source>
        <dbReference type="Proteomes" id="UP000223622"/>
    </source>
</evidence>
<dbReference type="Gene3D" id="1.10.150.20">
    <property type="entry name" value="5' to 3' exonuclease, C-terminal subdomain"/>
    <property type="match status" value="1"/>
</dbReference>
<name>A0A1I9L298_9CAUD</name>
<organism evidence="1 2">
    <name type="scientific">Xanthomonas phage XAJ24</name>
    <dbReference type="NCBI Taxonomy" id="1775250"/>
    <lineage>
        <taxon>Viruses</taxon>
        <taxon>Duplodnaviria</taxon>
        <taxon>Heunggongvirae</taxon>
        <taxon>Uroviricota</taxon>
        <taxon>Caudoviricetes</taxon>
        <taxon>Autographivirales</taxon>
        <taxon>Autonotataviridae</taxon>
        <taxon>Gujervirinae</taxon>
        <taxon>Pradovirus</taxon>
        <taxon>Pradovirus XAJ24</taxon>
    </lineage>
</organism>
<dbReference type="GeneID" id="54975994"/>
<keyword evidence="2" id="KW-1185">Reference proteome</keyword>
<keyword evidence="1" id="KW-0378">Hydrolase</keyword>
<reference evidence="1 2" key="1">
    <citation type="submission" date="2015-11" db="EMBL/GenBank/DDBJ databases">
        <title>Bacteriophages of Xanthomonas arboricola pv. juglandis: Characterization of two phages.</title>
        <authorList>
            <person name="Domotor D."/>
            <person name="Frank T."/>
            <person name="Rakhely G."/>
            <person name="Doffkay Z."/>
            <person name="Schneider G."/>
            <person name="Kovacs T."/>
        </authorList>
    </citation>
    <scope>NUCLEOTIDE SEQUENCE [LARGE SCALE GENOMIC DNA]</scope>
</reference>
<dbReference type="RefSeq" id="YP_009785927.1">
    <property type="nucleotide sequence ID" value="NC_047762.1"/>
</dbReference>
<sequence length="310" mass="34178">MDLSALMAAAAERSPMPDAKPVRQHNPRVIAHVDGDYMAYFAAGSENCSAGEARRNVLSRCAQLKHISGAGKVVMHLTHGASTKGDRFLAATTRPYQGQRQAGRKPNNWAFLRDWMETYEGDAFTPKIWMTREADDGIAYVNEGAAIHANILHAVHSADKDMRMFCGMHVDWDGFGITSVPPGSYDVVGENGLQYGHKWFWMQMLHGDGADNIPGLPDVGKVTAEQLLLDTKDNAEAVKLVSGKYSEVLGTEWRKTFAEQAVLLWMRTDRDADLLNVMSLGVFGPQLIEAFHVLAGEVSEKRAILEAYKA</sequence>
<accession>A0A1I9L298</accession>
<dbReference type="GO" id="GO:0004527">
    <property type="term" value="F:exonuclease activity"/>
    <property type="evidence" value="ECO:0007669"/>
    <property type="project" value="UniProtKB-KW"/>
</dbReference>
<dbReference type="KEGG" id="vg:54975994"/>
<dbReference type="EMBL" id="KU197013">
    <property type="protein sequence ID" value="AMW36085.1"/>
    <property type="molecule type" value="Genomic_DNA"/>
</dbReference>
<evidence type="ECO:0000313" key="1">
    <source>
        <dbReference type="EMBL" id="AMW36085.1"/>
    </source>
</evidence>
<keyword evidence="1" id="KW-0540">Nuclease</keyword>
<dbReference type="SUPFAM" id="SSF47807">
    <property type="entry name" value="5' to 3' exonuclease, C-terminal subdomain"/>
    <property type="match status" value="1"/>
</dbReference>
<keyword evidence="1" id="KW-0269">Exonuclease</keyword>
<proteinExistence type="predicted"/>
<protein>
    <submittedName>
        <fullName evidence="1">5'-3' exonuclease</fullName>
    </submittedName>
</protein>
<dbReference type="Proteomes" id="UP000223622">
    <property type="component" value="Segment"/>
</dbReference>
<dbReference type="InterPro" id="IPR036279">
    <property type="entry name" value="5-3_exonuclease_C_sf"/>
</dbReference>